<evidence type="ECO:0000313" key="3">
    <source>
        <dbReference type="Proteomes" id="UP000243579"/>
    </source>
</evidence>
<evidence type="ECO:0000313" key="2">
    <source>
        <dbReference type="EMBL" id="OQR83706.1"/>
    </source>
</evidence>
<dbReference type="PANTHER" id="PTHR33939:SF1">
    <property type="entry name" value="DUF4371 DOMAIN-CONTAINING PROTEIN"/>
    <property type="match status" value="1"/>
</dbReference>
<dbReference type="EMBL" id="JNBR01002090">
    <property type="protein sequence ID" value="OQR83706.1"/>
    <property type="molecule type" value="Genomic_DNA"/>
</dbReference>
<accession>A0A1V9YDE8</accession>
<sequence>MSNSTSDCPTLDIVHAYVAAQRPRHISKIEKLSILQLHGFFRDQGEKAVSHKVATITARSVAVVKAVWAEFKSTGELVDGIPAANTTQHATRVPHTPVVEDLVRRFVRDRSATRTRTVAKDVVALLVKAKHIAIHVNKPADYHACIRAVRRFIQKQGYARGRRKEVSIRKAKLYGLDIFVGGKKVKDYHAMFNHSYFVQWFNKLMDEVEADGHRGIVFVMDNAKYHKGAPDDTPKGTWSKELLYLACLEYGIDVSPFDLRETMWLLLHAHVVAAVEPLVVQAAAARGHLVVYTPPYYSELQPIETVWAQVKGRVGMQYDEATSFAMVHQRLTQAFAELTSNNIDGHIRHSTSFLVDLAATLQSADDGDDSALMQDSASDDDASGACETDDDTDE</sequence>
<reference evidence="2 3" key="1">
    <citation type="journal article" date="2014" name="Genome Biol. Evol.">
        <title>The secreted proteins of Achlya hypogyna and Thraustotheca clavata identify the ancestral oomycete secretome and reveal gene acquisitions by horizontal gene transfer.</title>
        <authorList>
            <person name="Misner I."/>
            <person name="Blouin N."/>
            <person name="Leonard G."/>
            <person name="Richards T.A."/>
            <person name="Lane C.E."/>
        </authorList>
    </citation>
    <scope>NUCLEOTIDE SEQUENCE [LARGE SCALE GENOMIC DNA]</scope>
    <source>
        <strain evidence="2 3">ATCC 48635</strain>
    </source>
</reference>
<dbReference type="Gene3D" id="3.30.420.10">
    <property type="entry name" value="Ribonuclease H-like superfamily/Ribonuclease H"/>
    <property type="match status" value="1"/>
</dbReference>
<evidence type="ECO:0000256" key="1">
    <source>
        <dbReference type="SAM" id="MobiDB-lite"/>
    </source>
</evidence>
<dbReference type="OrthoDB" id="78630at2759"/>
<proteinExistence type="predicted"/>
<organism evidence="2 3">
    <name type="scientific">Achlya hypogyna</name>
    <name type="common">Oomycete</name>
    <name type="synonym">Protoachlya hypogyna</name>
    <dbReference type="NCBI Taxonomy" id="1202772"/>
    <lineage>
        <taxon>Eukaryota</taxon>
        <taxon>Sar</taxon>
        <taxon>Stramenopiles</taxon>
        <taxon>Oomycota</taxon>
        <taxon>Saprolegniomycetes</taxon>
        <taxon>Saprolegniales</taxon>
        <taxon>Achlyaceae</taxon>
        <taxon>Achlya</taxon>
    </lineage>
</organism>
<dbReference type="InterPro" id="IPR036397">
    <property type="entry name" value="RNaseH_sf"/>
</dbReference>
<name>A0A1V9YDE8_ACHHY</name>
<dbReference type="GO" id="GO:0003676">
    <property type="term" value="F:nucleic acid binding"/>
    <property type="evidence" value="ECO:0007669"/>
    <property type="project" value="InterPro"/>
</dbReference>
<feature type="compositionally biased region" description="Acidic residues" evidence="1">
    <location>
        <begin position="377"/>
        <end position="394"/>
    </location>
</feature>
<keyword evidence="3" id="KW-1185">Reference proteome</keyword>
<dbReference type="AlphaFoldDB" id="A0A1V9YDE8"/>
<protein>
    <submittedName>
        <fullName evidence="2">Uncharacterized protein</fullName>
    </submittedName>
</protein>
<feature type="region of interest" description="Disordered" evidence="1">
    <location>
        <begin position="366"/>
        <end position="394"/>
    </location>
</feature>
<dbReference type="Proteomes" id="UP000243579">
    <property type="component" value="Unassembled WGS sequence"/>
</dbReference>
<gene>
    <name evidence="2" type="ORF">ACHHYP_14385</name>
</gene>
<dbReference type="PANTHER" id="PTHR33939">
    <property type="entry name" value="PROTEIN CBG22215"/>
    <property type="match status" value="1"/>
</dbReference>
<comment type="caution">
    <text evidence="2">The sequence shown here is derived from an EMBL/GenBank/DDBJ whole genome shotgun (WGS) entry which is preliminary data.</text>
</comment>